<dbReference type="OrthoDB" id="365132at2759"/>
<name>A0A9W5TCJ0_BABOV</name>
<reference evidence="1" key="1">
    <citation type="submission" date="2019-12" db="EMBL/GenBank/DDBJ databases">
        <title>Genome sequence of Babesia ovis.</title>
        <authorList>
            <person name="Yamagishi J."/>
            <person name="Sevinc F."/>
            <person name="Xuan X."/>
        </authorList>
    </citation>
    <scope>NUCLEOTIDE SEQUENCE</scope>
    <source>
        <strain evidence="1">Selcuk</strain>
    </source>
</reference>
<comment type="caution">
    <text evidence="1">The sequence shown here is derived from an EMBL/GenBank/DDBJ whole genome shotgun (WGS) entry which is preliminary data.</text>
</comment>
<gene>
    <name evidence="1" type="ORF">BaOVIS_013310</name>
</gene>
<dbReference type="EMBL" id="BLIY01000008">
    <property type="protein sequence ID" value="GFE53927.1"/>
    <property type="molecule type" value="Genomic_DNA"/>
</dbReference>
<proteinExistence type="predicted"/>
<protein>
    <submittedName>
        <fullName evidence="1">Uncharacterized protein</fullName>
    </submittedName>
</protein>
<keyword evidence="2" id="KW-1185">Reference proteome</keyword>
<sequence>MAHSDSILVMHKFYYCLLYLNDLQLAISIALDHLKHYPDNDLVLSLLLELLQQHNHGSNDLRVSAKRRIFAKLLKSKHLDGTNRLIVKHHLNAALQKSAARSNNCIHRRSTLRNVSINQEVILTRWAKYGPNLSRCRLPLVQSSLKNHVELIKSLTCCGGVQNSLITSGRNGYINTSMGHSPDSTDVPAKRKCHNTVSRKPSWFHQSLVDIYNNKNMMYYCTDAIRDHCASKLDHDCPRDVGSHRQDGSQLMRHNQRDNTTDKLVINCCSTHSAMNNYCSANSNIKYGKLCLTDDLSGSISGWRPQFALFKKRIFQVCNLLFININIPFMAVYLFSRVFQTVDTNSPRSIKARLYYIFNRSCDTDKQSPDIADDDTTMLFILAANCIEIALNHHNGCARFDIFSLFYFLVFIESIFTKVDFQDSDSLPSILRLVDRDLVRHQKFNFGHEYLKRSLKYHHDLFKKELSPLVREVRKNRVLLVVDFDVSNCLEDYLILSHGIFGLNLCLKVSPSLIELTRGSYRMNNIGQIYGASINPQPQLHHSGKHNVSSNTWTHRKYNVKYNMFCGSSRSPHSQEMEHSSGSRTGTIDTTTAMGSDAAQRTHPIKDLGTIPYPPSKDANLLITESTELSILLLQVLICSNYSEILCGNAIFATPGSDLSPSALLAAMTLRFILDIYIVITDDTIENMVNNRIYTSKFNTDSTGTEYISSLKNYMGHNYQLVSDNNWIFYMLFLDIDWIFHKEGIYTSSDYIKQQQLLDRVLDLDSGFDRCSPSDTFETHCRLYEQMATLLINSAPESRTALCVEEFRRRSLRWSTFDEIGVRCVSEDQDLCINREIMDIYYSDIAFIKPCFNPYTSIFTPKYFTVVKDLIYRLKSSLLLFYITQRRAKAPKF</sequence>
<organism evidence="1 2">
    <name type="scientific">Babesia ovis</name>
    <dbReference type="NCBI Taxonomy" id="5869"/>
    <lineage>
        <taxon>Eukaryota</taxon>
        <taxon>Sar</taxon>
        <taxon>Alveolata</taxon>
        <taxon>Apicomplexa</taxon>
        <taxon>Aconoidasida</taxon>
        <taxon>Piroplasmida</taxon>
        <taxon>Babesiidae</taxon>
        <taxon>Babesia</taxon>
    </lineage>
</organism>
<dbReference type="AlphaFoldDB" id="A0A9W5TCJ0"/>
<evidence type="ECO:0000313" key="1">
    <source>
        <dbReference type="EMBL" id="GFE53927.1"/>
    </source>
</evidence>
<accession>A0A9W5TCJ0</accession>
<evidence type="ECO:0000313" key="2">
    <source>
        <dbReference type="Proteomes" id="UP001057455"/>
    </source>
</evidence>
<dbReference type="Proteomes" id="UP001057455">
    <property type="component" value="Unassembled WGS sequence"/>
</dbReference>